<sequence>MTKEKKRGFWSWLGLGRNKEQESVDEQATADTSASPTEAVTSPVEDHQAQAPAQSSADSSVAAAVVAESAANALAPVDSQPVVVTPVTE</sequence>
<feature type="compositionally biased region" description="Polar residues" evidence="1">
    <location>
        <begin position="29"/>
        <end position="40"/>
    </location>
</feature>
<evidence type="ECO:0000313" key="3">
    <source>
        <dbReference type="Proteomes" id="UP000014012"/>
    </source>
</evidence>
<reference evidence="2 3" key="1">
    <citation type="journal article" date="2013" name="Genome Announc.">
        <title>Genome Sequence of Plesiomonas shigelloides Strain 302-73 (Serotype O1).</title>
        <authorList>
            <person name="Pique N."/>
            <person name="Aquilini E."/>
            <person name="Alioto T."/>
            <person name="Minana-Galbis D."/>
            <person name="Tomas J.M."/>
        </authorList>
    </citation>
    <scope>NUCLEOTIDE SEQUENCE [LARGE SCALE GENOMIC DNA]</scope>
    <source>
        <strain evidence="2 3">302-73</strain>
    </source>
</reference>
<dbReference type="Proteomes" id="UP000014012">
    <property type="component" value="Unassembled WGS sequence"/>
</dbReference>
<dbReference type="GO" id="GO:0051301">
    <property type="term" value="P:cell division"/>
    <property type="evidence" value="ECO:0007669"/>
    <property type="project" value="UniProtKB-KW"/>
</dbReference>
<name>R8ASI0_PLESH</name>
<proteinExistence type="predicted"/>
<evidence type="ECO:0000313" key="2">
    <source>
        <dbReference type="EMBL" id="EON89280.1"/>
    </source>
</evidence>
<evidence type="ECO:0000256" key="1">
    <source>
        <dbReference type="SAM" id="MobiDB-lite"/>
    </source>
</evidence>
<gene>
    <name evidence="2" type="ORF">PLESHI_06042</name>
</gene>
<keyword evidence="3" id="KW-1185">Reference proteome</keyword>
<feature type="region of interest" description="Disordered" evidence="1">
    <location>
        <begin position="1"/>
        <end position="63"/>
    </location>
</feature>
<feature type="compositionally biased region" description="Low complexity" evidence="1">
    <location>
        <begin position="49"/>
        <end position="63"/>
    </location>
</feature>
<keyword evidence="2" id="KW-0131">Cell cycle</keyword>
<dbReference type="HOGENOM" id="CLU_2460033_0_0_6"/>
<feature type="non-terminal residue" evidence="2">
    <location>
        <position position="89"/>
    </location>
</feature>
<dbReference type="EMBL" id="AQQO01000038">
    <property type="protein sequence ID" value="EON89280.1"/>
    <property type="molecule type" value="Genomic_DNA"/>
</dbReference>
<comment type="caution">
    <text evidence="2">The sequence shown here is derived from an EMBL/GenBank/DDBJ whole genome shotgun (WGS) entry which is preliminary data.</text>
</comment>
<organism evidence="2 3">
    <name type="scientific">Plesiomonas shigelloides 302-73</name>
    <dbReference type="NCBI Taxonomy" id="1315976"/>
    <lineage>
        <taxon>Bacteria</taxon>
        <taxon>Pseudomonadati</taxon>
        <taxon>Pseudomonadota</taxon>
        <taxon>Gammaproteobacteria</taxon>
        <taxon>Enterobacterales</taxon>
        <taxon>Enterobacteriaceae</taxon>
        <taxon>Plesiomonas</taxon>
    </lineage>
</organism>
<dbReference type="AlphaFoldDB" id="R8ASI0"/>
<accession>R8ASI0</accession>
<keyword evidence="2" id="KW-0132">Cell division</keyword>
<protein>
    <submittedName>
        <fullName evidence="2">Cell division protein</fullName>
    </submittedName>
</protein>